<comment type="caution">
    <text evidence="3">The sequence shown here is derived from an EMBL/GenBank/DDBJ whole genome shotgun (WGS) entry which is preliminary data.</text>
</comment>
<dbReference type="PANTHER" id="PTHR43968:SF6">
    <property type="entry name" value="GLUTATHIONE S-TRANSFERASE OMEGA"/>
    <property type="match status" value="1"/>
</dbReference>
<keyword evidence="4" id="KW-1185">Reference proteome</keyword>
<dbReference type="RefSeq" id="WP_367982746.1">
    <property type="nucleotide sequence ID" value="NZ_JBAKFF010000001.1"/>
</dbReference>
<reference evidence="3 4" key="1">
    <citation type="submission" date="2024-02" db="EMBL/GenBank/DDBJ databases">
        <title>New especies of Spiribacter isolated from saline water.</title>
        <authorList>
            <person name="Leon M.J."/>
            <person name="De La Haba R."/>
            <person name="Sanchez-Porro C."/>
            <person name="Ventosa A."/>
        </authorList>
    </citation>
    <scope>NUCLEOTIDE SEQUENCE [LARGE SCALE GENOMIC DNA]</scope>
    <source>
        <strain evidence="4">ag22IC4-189</strain>
    </source>
</reference>
<dbReference type="InterPro" id="IPR010987">
    <property type="entry name" value="Glutathione-S-Trfase_C-like"/>
</dbReference>
<gene>
    <name evidence="3" type="ORF">V6X30_00845</name>
</gene>
<dbReference type="EMBL" id="JBAKFF010000001">
    <property type="protein sequence ID" value="MEX0429948.1"/>
    <property type="molecule type" value="Genomic_DNA"/>
</dbReference>
<evidence type="ECO:0000313" key="4">
    <source>
        <dbReference type="Proteomes" id="UP001556637"/>
    </source>
</evidence>
<protein>
    <submittedName>
        <fullName evidence="3">Glutathione S-transferase N-terminal domain-containing protein</fullName>
    </submittedName>
</protein>
<evidence type="ECO:0000313" key="3">
    <source>
        <dbReference type="EMBL" id="MEX0429948.1"/>
    </source>
</evidence>
<evidence type="ECO:0000259" key="1">
    <source>
        <dbReference type="PROSITE" id="PS50404"/>
    </source>
</evidence>
<dbReference type="Gene3D" id="1.20.1050.10">
    <property type="match status" value="1"/>
</dbReference>
<proteinExistence type="predicted"/>
<dbReference type="Pfam" id="PF13410">
    <property type="entry name" value="GST_C_2"/>
    <property type="match status" value="1"/>
</dbReference>
<sequence length="209" mass="23453">MTLSQRTSIGLYTDPSAVESHRVRLVLAEKGIGVEVVEVAPEGPQPEDLADLNPYAETPTLVDRDLALYDPRVICEYLDERFPHPPLMPIDPVSRAKAKLVISRIDRDWYQLLGQLEQPERRGKPAIRRQLAESLAASADVFDTGMAYFLSDEITMMDCVLAPLLWRLDHYGVELPAEAAAIESYAGRLFAREPFQGSLTRTEQAMRTI</sequence>
<dbReference type="SFLD" id="SFLDG00358">
    <property type="entry name" value="Main_(cytGST)"/>
    <property type="match status" value="1"/>
</dbReference>
<dbReference type="InterPro" id="IPR036282">
    <property type="entry name" value="Glutathione-S-Trfase_C_sf"/>
</dbReference>
<dbReference type="InterPro" id="IPR040079">
    <property type="entry name" value="Glutathione_S-Trfase"/>
</dbReference>
<dbReference type="InterPro" id="IPR050983">
    <property type="entry name" value="GST_Omega/HSP26"/>
</dbReference>
<accession>A0ABV3T6W5</accession>
<organism evidence="3 4">
    <name type="scientific">Spiribacter insolitus</name>
    <dbReference type="NCBI Taxonomy" id="3122417"/>
    <lineage>
        <taxon>Bacteria</taxon>
        <taxon>Pseudomonadati</taxon>
        <taxon>Pseudomonadota</taxon>
        <taxon>Gammaproteobacteria</taxon>
        <taxon>Chromatiales</taxon>
        <taxon>Ectothiorhodospiraceae</taxon>
        <taxon>Spiribacter</taxon>
    </lineage>
</organism>
<feature type="domain" description="GST N-terminal" evidence="1">
    <location>
        <begin position="7"/>
        <end position="86"/>
    </location>
</feature>
<dbReference type="PROSITE" id="PS50405">
    <property type="entry name" value="GST_CTER"/>
    <property type="match status" value="1"/>
</dbReference>
<dbReference type="InterPro" id="IPR004045">
    <property type="entry name" value="Glutathione_S-Trfase_N"/>
</dbReference>
<dbReference type="PROSITE" id="PS50404">
    <property type="entry name" value="GST_NTER"/>
    <property type="match status" value="1"/>
</dbReference>
<dbReference type="Pfam" id="PF13409">
    <property type="entry name" value="GST_N_2"/>
    <property type="match status" value="1"/>
</dbReference>
<feature type="domain" description="GST C-terminal" evidence="2">
    <location>
        <begin position="91"/>
        <end position="209"/>
    </location>
</feature>
<dbReference type="Gene3D" id="3.40.30.10">
    <property type="entry name" value="Glutaredoxin"/>
    <property type="match status" value="1"/>
</dbReference>
<dbReference type="Proteomes" id="UP001556637">
    <property type="component" value="Unassembled WGS sequence"/>
</dbReference>
<dbReference type="PANTHER" id="PTHR43968">
    <property type="match status" value="1"/>
</dbReference>
<dbReference type="SUPFAM" id="SSF47616">
    <property type="entry name" value="GST C-terminal domain-like"/>
    <property type="match status" value="1"/>
</dbReference>
<dbReference type="InterPro" id="IPR036249">
    <property type="entry name" value="Thioredoxin-like_sf"/>
</dbReference>
<dbReference type="SFLD" id="SFLDS00019">
    <property type="entry name" value="Glutathione_Transferase_(cytos"/>
    <property type="match status" value="1"/>
</dbReference>
<dbReference type="SUPFAM" id="SSF52833">
    <property type="entry name" value="Thioredoxin-like"/>
    <property type="match status" value="1"/>
</dbReference>
<evidence type="ECO:0000259" key="2">
    <source>
        <dbReference type="PROSITE" id="PS50405"/>
    </source>
</evidence>
<name>A0ABV3T6W5_9GAMM</name>